<evidence type="ECO:0000313" key="5">
    <source>
        <dbReference type="Proteomes" id="UP000240880"/>
    </source>
</evidence>
<dbReference type="CDD" id="cd01293">
    <property type="entry name" value="Bact_CD"/>
    <property type="match status" value="1"/>
</dbReference>
<dbReference type="Gene3D" id="2.30.40.10">
    <property type="entry name" value="Urease, subunit C, domain 1"/>
    <property type="match status" value="1"/>
</dbReference>
<organism evidence="4 5">
    <name type="scientific">Candidatus Marsarchaeota G1 archaeon OSP_D</name>
    <dbReference type="NCBI Taxonomy" id="1978155"/>
    <lineage>
        <taxon>Archaea</taxon>
        <taxon>Candidatus Marsarchaeota</taxon>
        <taxon>Candidatus Marsarchaeota group 1</taxon>
    </lineage>
</organism>
<dbReference type="Pfam" id="PF07969">
    <property type="entry name" value="Amidohydro_3"/>
    <property type="match status" value="1"/>
</dbReference>
<keyword evidence="1" id="KW-0479">Metal-binding</keyword>
<dbReference type="GO" id="GO:0046872">
    <property type="term" value="F:metal ion binding"/>
    <property type="evidence" value="ECO:0007669"/>
    <property type="project" value="UniProtKB-KW"/>
</dbReference>
<dbReference type="InterPro" id="IPR032466">
    <property type="entry name" value="Metal_Hydrolase"/>
</dbReference>
<dbReference type="InterPro" id="IPR013108">
    <property type="entry name" value="Amidohydro_3"/>
</dbReference>
<dbReference type="InterPro" id="IPR011059">
    <property type="entry name" value="Metal-dep_hydrolase_composite"/>
</dbReference>
<comment type="caution">
    <text evidence="4">The sequence shown here is derived from an EMBL/GenBank/DDBJ whole genome shotgun (WGS) entry which is preliminary data.</text>
</comment>
<dbReference type="AlphaFoldDB" id="A0A2R6AA36"/>
<feature type="domain" description="Amidohydrolase 3" evidence="3">
    <location>
        <begin position="94"/>
        <end position="403"/>
    </location>
</feature>
<accession>A0A2R6AA36</accession>
<dbReference type="GO" id="GO:0016814">
    <property type="term" value="F:hydrolase activity, acting on carbon-nitrogen (but not peptide) bonds, in cyclic amidines"/>
    <property type="evidence" value="ECO:0007669"/>
    <property type="project" value="TreeGrafter"/>
</dbReference>
<name>A0A2R6AA36_9ARCH</name>
<sequence length="426" mass="48241">MVEEYDLVLKNCRVKGKGERVTIAIKDRRIAQISESLVRGKEEIDVEGRLVLPAFMNMHTHLDSALTLGRPRYNESGTLWEGIRIWGELKRELTKEDILTRVEKVAKWCVATGTLWVRTNADCTLESLVTVKALLEAKNKLSELLDIQVTAFPQDGILTDPKHPELLEKALELGADNVGLIPHNEWTREEGVKSIEIAFELAKKYDRRIDGHIDETDDPSSRYLEVVASRAVKQGWIGKVAAGHVTASHSWDAAYRYRILDLLKRAGVTIVANPLVNVHLQGRFDQYPKRRGMAPLKQFAHNGVNVALGHDDIMDPWYPLGIGSMIQVLFMAVHLDQWTGINELSQSFELITYNASKCWGNEKEYGIEVGKRANLLVMNAKSELDVLREVGLPLYVVKDGTIVAKNLDRRFSEVLYNGRWEKLSFF</sequence>
<keyword evidence="2 4" id="KW-0378">Hydrolase</keyword>
<dbReference type="PANTHER" id="PTHR32027">
    <property type="entry name" value="CYTOSINE DEAMINASE"/>
    <property type="match status" value="1"/>
</dbReference>
<dbReference type="SUPFAM" id="SSF51556">
    <property type="entry name" value="Metallo-dependent hydrolases"/>
    <property type="match status" value="1"/>
</dbReference>
<dbReference type="SUPFAM" id="SSF51338">
    <property type="entry name" value="Composite domain of metallo-dependent hydrolases"/>
    <property type="match status" value="1"/>
</dbReference>
<evidence type="ECO:0000256" key="2">
    <source>
        <dbReference type="ARBA" id="ARBA00022801"/>
    </source>
</evidence>
<dbReference type="Proteomes" id="UP000240880">
    <property type="component" value="Unassembled WGS sequence"/>
</dbReference>
<dbReference type="EMBL" id="NEXC01000033">
    <property type="protein sequence ID" value="PSN83188.1"/>
    <property type="molecule type" value="Genomic_DNA"/>
</dbReference>
<protein>
    <submittedName>
        <fullName evidence="4">Amidohydrolase</fullName>
    </submittedName>
</protein>
<gene>
    <name evidence="4" type="ORF">B9Q01_05600</name>
</gene>
<evidence type="ECO:0000313" key="4">
    <source>
        <dbReference type="EMBL" id="PSN83188.1"/>
    </source>
</evidence>
<dbReference type="InterPro" id="IPR052349">
    <property type="entry name" value="Metallo-hydrolase_Enzymes"/>
</dbReference>
<proteinExistence type="predicted"/>
<reference evidence="4 5" key="1">
    <citation type="submission" date="2017-04" db="EMBL/GenBank/DDBJ databases">
        <title>Novel microbial lineages endemic to geothermal iron-oxide mats fill important gaps in the evolutionary history of Archaea.</title>
        <authorList>
            <person name="Jay Z.J."/>
            <person name="Beam J.P."/>
            <person name="Dlakic M."/>
            <person name="Rusch D.B."/>
            <person name="Kozubal M.A."/>
            <person name="Inskeep W.P."/>
        </authorList>
    </citation>
    <scope>NUCLEOTIDE SEQUENCE [LARGE SCALE GENOMIC DNA]</scope>
    <source>
        <strain evidence="4">OSP_D</strain>
    </source>
</reference>
<evidence type="ECO:0000259" key="3">
    <source>
        <dbReference type="Pfam" id="PF07969"/>
    </source>
</evidence>
<dbReference type="PANTHER" id="PTHR32027:SF0">
    <property type="entry name" value="CYTOSINE DEAMINASE"/>
    <property type="match status" value="1"/>
</dbReference>
<evidence type="ECO:0000256" key="1">
    <source>
        <dbReference type="ARBA" id="ARBA00022723"/>
    </source>
</evidence>
<dbReference type="FunFam" id="3.20.20.140:FF:000019">
    <property type="entry name" value="Cytosine deaminase"/>
    <property type="match status" value="1"/>
</dbReference>
<dbReference type="Gene3D" id="3.20.20.140">
    <property type="entry name" value="Metal-dependent hydrolases"/>
    <property type="match status" value="1"/>
</dbReference>